<dbReference type="Proteomes" id="UP000602198">
    <property type="component" value="Unassembled WGS sequence"/>
</dbReference>
<dbReference type="NCBIfam" id="TIGR02605">
    <property type="entry name" value="CxxC_CxxC_SSSS"/>
    <property type="match status" value="1"/>
</dbReference>
<name>A0ABS1M7V8_9NOCA</name>
<dbReference type="Pfam" id="PF09723">
    <property type="entry name" value="Zn_ribbon_8"/>
    <property type="match status" value="1"/>
</dbReference>
<reference evidence="3 4" key="1">
    <citation type="submission" date="2021-01" db="EMBL/GenBank/DDBJ databases">
        <title>WGS of actinomycetes isolated from Thailand.</title>
        <authorList>
            <person name="Thawai C."/>
        </authorList>
    </citation>
    <scope>NUCLEOTIDE SEQUENCE [LARGE SCALE GENOMIC DNA]</scope>
    <source>
        <strain evidence="3 4">LPG 2</strain>
    </source>
</reference>
<protein>
    <submittedName>
        <fullName evidence="3">Zinc ribbon domain-containing protein</fullName>
    </submittedName>
</protein>
<evidence type="ECO:0000256" key="1">
    <source>
        <dbReference type="SAM" id="MobiDB-lite"/>
    </source>
</evidence>
<evidence type="ECO:0000259" key="2">
    <source>
        <dbReference type="SMART" id="SM00834"/>
    </source>
</evidence>
<gene>
    <name evidence="3" type="ORF">JK358_19795</name>
</gene>
<dbReference type="EMBL" id="JAERRJ010000007">
    <property type="protein sequence ID" value="MBL1076646.1"/>
    <property type="molecule type" value="Genomic_DNA"/>
</dbReference>
<proteinExistence type="predicted"/>
<comment type="caution">
    <text evidence="3">The sequence shown here is derived from an EMBL/GenBank/DDBJ whole genome shotgun (WGS) entry which is preliminary data.</text>
</comment>
<evidence type="ECO:0000313" key="3">
    <source>
        <dbReference type="EMBL" id="MBL1076646.1"/>
    </source>
</evidence>
<feature type="domain" description="Putative regulatory protein FmdB zinc ribbon" evidence="2">
    <location>
        <begin position="1"/>
        <end position="41"/>
    </location>
</feature>
<feature type="region of interest" description="Disordered" evidence="1">
    <location>
        <begin position="63"/>
        <end position="92"/>
    </location>
</feature>
<dbReference type="SMART" id="SM00834">
    <property type="entry name" value="CxxC_CXXC_SSSS"/>
    <property type="match status" value="1"/>
</dbReference>
<evidence type="ECO:0000313" key="4">
    <source>
        <dbReference type="Proteomes" id="UP000602198"/>
    </source>
</evidence>
<dbReference type="InterPro" id="IPR013429">
    <property type="entry name" value="Regulatory_FmdB_Zinc_ribbon"/>
</dbReference>
<sequence length="92" mass="9842">MPRYDFRCRDCGDFDGFHPLATVPDAVACPTCAQPARRRPGGGALLHGGTTAMRLLDSTARTASEPAVVAAPPPGARRPVSRNPLHRKLPRN</sequence>
<accession>A0ABS1M7V8</accession>
<organism evidence="3 4">
    <name type="scientific">Nocardia acididurans</name>
    <dbReference type="NCBI Taxonomy" id="2802282"/>
    <lineage>
        <taxon>Bacteria</taxon>
        <taxon>Bacillati</taxon>
        <taxon>Actinomycetota</taxon>
        <taxon>Actinomycetes</taxon>
        <taxon>Mycobacteriales</taxon>
        <taxon>Nocardiaceae</taxon>
        <taxon>Nocardia</taxon>
    </lineage>
</organism>
<dbReference type="RefSeq" id="WP_201949203.1">
    <property type="nucleotide sequence ID" value="NZ_JAERRJ010000007.1"/>
</dbReference>
<keyword evidence="4" id="KW-1185">Reference proteome</keyword>